<name>A0ABQ3TK58_9ACTN</name>
<gene>
    <name evidence="1" type="ORF">Sspor_59480</name>
</gene>
<evidence type="ECO:0000313" key="1">
    <source>
        <dbReference type="EMBL" id="GHI80387.1"/>
    </source>
</evidence>
<protein>
    <submittedName>
        <fullName evidence="1">Uncharacterized protein</fullName>
    </submittedName>
</protein>
<proteinExistence type="predicted"/>
<accession>A0ABQ3TK58</accession>
<reference evidence="2" key="1">
    <citation type="submission" date="2023-07" db="EMBL/GenBank/DDBJ databases">
        <title>Whole genome shotgun sequence of Streptomyces spororaveus NBRC 15456.</title>
        <authorList>
            <person name="Komaki H."/>
            <person name="Tamura T."/>
        </authorList>
    </citation>
    <scope>NUCLEOTIDE SEQUENCE [LARGE SCALE GENOMIC DNA]</scope>
    <source>
        <strain evidence="2">NBRC 15456</strain>
    </source>
</reference>
<comment type="caution">
    <text evidence="1">The sequence shown here is derived from an EMBL/GenBank/DDBJ whole genome shotgun (WGS) entry which is preliminary data.</text>
</comment>
<dbReference type="EMBL" id="BNED01000005">
    <property type="protein sequence ID" value="GHI80387.1"/>
    <property type="molecule type" value="Genomic_DNA"/>
</dbReference>
<organism evidence="1 2">
    <name type="scientific">Streptomyces spororaveus</name>
    <dbReference type="NCBI Taxonomy" id="284039"/>
    <lineage>
        <taxon>Bacteria</taxon>
        <taxon>Bacillati</taxon>
        <taxon>Actinomycetota</taxon>
        <taxon>Actinomycetes</taxon>
        <taxon>Kitasatosporales</taxon>
        <taxon>Streptomycetaceae</taxon>
        <taxon>Streptomyces</taxon>
    </lineage>
</organism>
<sequence>MIVLAVCLSSTDQRSLAWILLPLGGAWGKLATWAGLRRAPGWPAGIPEILLAVSKG</sequence>
<dbReference type="Proteomes" id="UP000608522">
    <property type="component" value="Unassembled WGS sequence"/>
</dbReference>
<dbReference type="RefSeq" id="WP_202201756.1">
    <property type="nucleotide sequence ID" value="NZ_BAAATO010000033.1"/>
</dbReference>
<evidence type="ECO:0000313" key="2">
    <source>
        <dbReference type="Proteomes" id="UP000608522"/>
    </source>
</evidence>
<keyword evidence="2" id="KW-1185">Reference proteome</keyword>